<keyword evidence="4" id="KW-1185">Reference proteome</keyword>
<dbReference type="HOGENOM" id="CLU_561614_0_0_1"/>
<name>I2GY01_HENB6</name>
<feature type="domain" description="C2H2-type" evidence="2">
    <location>
        <begin position="237"/>
        <end position="262"/>
    </location>
</feature>
<feature type="domain" description="C2H2-type" evidence="2">
    <location>
        <begin position="374"/>
        <end position="399"/>
    </location>
</feature>
<protein>
    <recommendedName>
        <fullName evidence="2">C2H2-type domain-containing protein</fullName>
    </recommendedName>
</protein>
<dbReference type="SMART" id="SM00355">
    <property type="entry name" value="ZnF_C2H2"/>
    <property type="match status" value="2"/>
</dbReference>
<dbReference type="GO" id="GO:0003723">
    <property type="term" value="F:RNA binding"/>
    <property type="evidence" value="ECO:0007669"/>
    <property type="project" value="InterPro"/>
</dbReference>
<dbReference type="FunCoup" id="I2GY01">
    <property type="interactions" value="1335"/>
</dbReference>
<dbReference type="InterPro" id="IPR013087">
    <property type="entry name" value="Znf_C2H2_type"/>
</dbReference>
<dbReference type="KEGG" id="tbl:TBLA_0B01600"/>
<dbReference type="Pfam" id="PF11931">
    <property type="entry name" value="SF3a60_Prp9_C"/>
    <property type="match status" value="1"/>
</dbReference>
<dbReference type="eggNOG" id="KOG2636">
    <property type="taxonomic scope" value="Eukaryota"/>
</dbReference>
<dbReference type="GeneID" id="14494397"/>
<gene>
    <name evidence="3" type="primary">TBLA0B01600</name>
    <name evidence="3" type="ORF">TBLA_0B01600</name>
</gene>
<evidence type="ECO:0000313" key="4">
    <source>
        <dbReference type="Proteomes" id="UP000002866"/>
    </source>
</evidence>
<sequence length="486" mass="54143">MSNSVDGRDPVALLLAMHEQVVQMSRTRHEISCEIKDVPGVIRGDRGDRMSNNKLVAIERFRIGKQIEQHEKYRRCYEQLQRVPRNSVEEVSVASLFATRIKEIAPLPIPSIDINSVYRDPEEEYGTSISLDRFYNLWIGHLTKRKTSESPPTLVEFYGQVTKQFLHDRWIDETAFPPSLIAGMLEYLTGFQERVDIVKPQDSSAAITRRLRRHIALSSSSCSSSSSSASSPSPWPLTCIVCGPKKFATEQVFHHHLNSNRHLKREASRLPIMIPIQSVREKLQTLAAELASGAARVERQLNMTPQERFAEHAAQQRIRTAVQGRGGGDTTATPSATPSATPAATTPASASTVEVDGRHVPRWLYRLQGLSSIFTCELCDGREFHGRTRYERHFTSTQHRTRLVCLGVPAEQHVQFRGLGKLDAVLELRGEKLGRLEEQEPSRSTVGRAKAVGKAGGKAVGKDTALGNDTGLSQEWAALLERQGLA</sequence>
<dbReference type="InterPro" id="IPR024598">
    <property type="entry name" value="SF3a60/Prp9_C"/>
</dbReference>
<dbReference type="GO" id="GO:0000398">
    <property type="term" value="P:mRNA splicing, via spliceosome"/>
    <property type="evidence" value="ECO:0007669"/>
    <property type="project" value="InterPro"/>
</dbReference>
<feature type="region of interest" description="Disordered" evidence="1">
    <location>
        <begin position="321"/>
        <end position="353"/>
    </location>
</feature>
<dbReference type="AlphaFoldDB" id="I2GY01"/>
<dbReference type="EMBL" id="HE806317">
    <property type="protein sequence ID" value="CCH59003.1"/>
    <property type="molecule type" value="Genomic_DNA"/>
</dbReference>
<evidence type="ECO:0000259" key="2">
    <source>
        <dbReference type="SMART" id="SM00355"/>
    </source>
</evidence>
<dbReference type="InParanoid" id="I2GY01"/>
<dbReference type="GO" id="GO:0005681">
    <property type="term" value="C:spliceosomal complex"/>
    <property type="evidence" value="ECO:0007669"/>
    <property type="project" value="InterPro"/>
</dbReference>
<feature type="region of interest" description="Disordered" evidence="1">
    <location>
        <begin position="436"/>
        <end position="466"/>
    </location>
</feature>
<dbReference type="STRING" id="1071380.I2GY01"/>
<evidence type="ECO:0000256" key="1">
    <source>
        <dbReference type="SAM" id="MobiDB-lite"/>
    </source>
</evidence>
<dbReference type="OrthoDB" id="2160351at2759"/>
<organism evidence="3 4">
    <name type="scientific">Henningerozyma blattae (strain ATCC 34711 / CBS 6284 / DSM 70876 / NBRC 10599 / NRRL Y-10934 / UCD 77-7)</name>
    <name type="common">Yeast</name>
    <name type="synonym">Tetrapisispora blattae</name>
    <dbReference type="NCBI Taxonomy" id="1071380"/>
    <lineage>
        <taxon>Eukaryota</taxon>
        <taxon>Fungi</taxon>
        <taxon>Dikarya</taxon>
        <taxon>Ascomycota</taxon>
        <taxon>Saccharomycotina</taxon>
        <taxon>Saccharomycetes</taxon>
        <taxon>Saccharomycetales</taxon>
        <taxon>Saccharomycetaceae</taxon>
        <taxon>Henningerozyma</taxon>
    </lineage>
</organism>
<proteinExistence type="predicted"/>
<dbReference type="Proteomes" id="UP000002866">
    <property type="component" value="Chromosome 2"/>
</dbReference>
<evidence type="ECO:0000313" key="3">
    <source>
        <dbReference type="EMBL" id="CCH59003.1"/>
    </source>
</evidence>
<feature type="compositionally biased region" description="Low complexity" evidence="1">
    <location>
        <begin position="330"/>
        <end position="352"/>
    </location>
</feature>
<dbReference type="RefSeq" id="XP_004178522.1">
    <property type="nucleotide sequence ID" value="XM_004178474.1"/>
</dbReference>
<accession>I2GY01</accession>
<reference evidence="3 4" key="1">
    <citation type="journal article" date="2011" name="Proc. Natl. Acad. Sci. U.S.A.">
        <title>Evolutionary erosion of yeast sex chromosomes by mating-type switching accidents.</title>
        <authorList>
            <person name="Gordon J.L."/>
            <person name="Armisen D."/>
            <person name="Proux-Wera E."/>
            <person name="Oheigeartaigh S.S."/>
            <person name="Byrne K.P."/>
            <person name="Wolfe K.H."/>
        </authorList>
    </citation>
    <scope>NUCLEOTIDE SEQUENCE [LARGE SCALE GENOMIC DNA]</scope>
    <source>
        <strain evidence="4">ATCC 34711 / CBS 6284 / DSM 70876 / NBRC 10599 / NRRL Y-10934 / UCD 77-7</strain>
    </source>
</reference>